<dbReference type="PROSITE" id="PS51186">
    <property type="entry name" value="GNAT"/>
    <property type="match status" value="1"/>
</dbReference>
<dbReference type="Pfam" id="PF00583">
    <property type="entry name" value="Acetyltransf_1"/>
    <property type="match status" value="1"/>
</dbReference>
<keyword evidence="2" id="KW-0808">Transferase</keyword>
<reference evidence="2 3" key="1">
    <citation type="submission" date="2018-06" db="EMBL/GenBank/DDBJ databases">
        <title>Sphaerisporangium craniellae sp. nov., isolated from a marine sponge in the South China Sea.</title>
        <authorList>
            <person name="Li L."/>
        </authorList>
    </citation>
    <scope>NUCLEOTIDE SEQUENCE [LARGE SCALE GENOMIC DNA]</scope>
    <source>
        <strain evidence="2 3">LHW63015</strain>
    </source>
</reference>
<gene>
    <name evidence="2" type="ORF">DP939_05960</name>
</gene>
<feature type="domain" description="N-acetyltransferase" evidence="1">
    <location>
        <begin position="21"/>
        <end position="184"/>
    </location>
</feature>
<dbReference type="CDD" id="cd04301">
    <property type="entry name" value="NAT_SF"/>
    <property type="match status" value="1"/>
</dbReference>
<keyword evidence="3" id="KW-1185">Reference proteome</keyword>
<proteinExistence type="predicted"/>
<dbReference type="EMBL" id="QMEY01000002">
    <property type="protein sequence ID" value="RBQ20633.1"/>
    <property type="molecule type" value="Genomic_DNA"/>
</dbReference>
<evidence type="ECO:0000313" key="2">
    <source>
        <dbReference type="EMBL" id="RBQ20633.1"/>
    </source>
</evidence>
<evidence type="ECO:0000313" key="3">
    <source>
        <dbReference type="Proteomes" id="UP000253303"/>
    </source>
</evidence>
<sequence length="199" mass="21096">MPAARARSQHGPPGRAGAAPCEVRLIPAGDVHRLLDTVAEVAEGVFTRPPWSEPRTEARAVAARLATDALRPGFLAVAALHGDQVCGFAYAVPCSRLALLASRLPRGDLTLKELAVLPAARGWGLGAMLHDRLLAAAPPASWWLLTHPRAGAALGLYRHRGWRVAACHPAPHGRSRLIMLREACSPSRAAGERGHAGRV</sequence>
<dbReference type="Gene3D" id="3.40.630.30">
    <property type="match status" value="1"/>
</dbReference>
<name>A0A366M479_9ACTN</name>
<accession>A0A366M479</accession>
<dbReference type="GO" id="GO:0016747">
    <property type="term" value="F:acyltransferase activity, transferring groups other than amino-acyl groups"/>
    <property type="evidence" value="ECO:0007669"/>
    <property type="project" value="InterPro"/>
</dbReference>
<dbReference type="AlphaFoldDB" id="A0A366M479"/>
<comment type="caution">
    <text evidence="2">The sequence shown here is derived from an EMBL/GenBank/DDBJ whole genome shotgun (WGS) entry which is preliminary data.</text>
</comment>
<dbReference type="SUPFAM" id="SSF55729">
    <property type="entry name" value="Acyl-CoA N-acyltransferases (Nat)"/>
    <property type="match status" value="1"/>
</dbReference>
<dbReference type="Proteomes" id="UP000253303">
    <property type="component" value="Unassembled WGS sequence"/>
</dbReference>
<dbReference type="InterPro" id="IPR000182">
    <property type="entry name" value="GNAT_dom"/>
</dbReference>
<protein>
    <submittedName>
        <fullName evidence="2">GNAT family N-acetyltransferase</fullName>
    </submittedName>
</protein>
<organism evidence="2 3">
    <name type="scientific">Spongiactinospora rosea</name>
    <dbReference type="NCBI Taxonomy" id="2248750"/>
    <lineage>
        <taxon>Bacteria</taxon>
        <taxon>Bacillati</taxon>
        <taxon>Actinomycetota</taxon>
        <taxon>Actinomycetes</taxon>
        <taxon>Streptosporangiales</taxon>
        <taxon>Streptosporangiaceae</taxon>
        <taxon>Spongiactinospora</taxon>
    </lineage>
</organism>
<dbReference type="InterPro" id="IPR016181">
    <property type="entry name" value="Acyl_CoA_acyltransferase"/>
</dbReference>
<evidence type="ECO:0000259" key="1">
    <source>
        <dbReference type="PROSITE" id="PS51186"/>
    </source>
</evidence>